<evidence type="ECO:0000313" key="2">
    <source>
        <dbReference type="EMBL" id="EGW08928.1"/>
    </source>
</evidence>
<feature type="region of interest" description="Disordered" evidence="1">
    <location>
        <begin position="1"/>
        <end position="21"/>
    </location>
</feature>
<evidence type="ECO:0000256" key="1">
    <source>
        <dbReference type="SAM" id="MobiDB-lite"/>
    </source>
</evidence>
<organism evidence="2 3">
    <name type="scientific">Cricetulus griseus</name>
    <name type="common">Chinese hamster</name>
    <name type="synonym">Cricetulus barabensis griseus</name>
    <dbReference type="NCBI Taxonomy" id="10029"/>
    <lineage>
        <taxon>Eukaryota</taxon>
        <taxon>Metazoa</taxon>
        <taxon>Chordata</taxon>
        <taxon>Craniata</taxon>
        <taxon>Vertebrata</taxon>
        <taxon>Euteleostomi</taxon>
        <taxon>Mammalia</taxon>
        <taxon>Eutheria</taxon>
        <taxon>Euarchontoglires</taxon>
        <taxon>Glires</taxon>
        <taxon>Rodentia</taxon>
        <taxon>Myomorpha</taxon>
        <taxon>Muroidea</taxon>
        <taxon>Cricetidae</taxon>
        <taxon>Cricetinae</taxon>
        <taxon>Cricetulus</taxon>
    </lineage>
</organism>
<dbReference type="GlyGen" id="G3H8E6">
    <property type="glycosylation" value="1 site"/>
</dbReference>
<name>G3H8E6_CRIGR</name>
<gene>
    <name evidence="2" type="ORF">I79_006646</name>
</gene>
<dbReference type="InParanoid" id="G3H8E6"/>
<evidence type="ECO:0000313" key="3">
    <source>
        <dbReference type="Proteomes" id="UP000001075"/>
    </source>
</evidence>
<accession>G3H8E6</accession>
<feature type="compositionally biased region" description="Polar residues" evidence="1">
    <location>
        <begin position="1"/>
        <end position="10"/>
    </location>
</feature>
<reference evidence="3" key="1">
    <citation type="journal article" date="2011" name="Nat. Biotechnol.">
        <title>The genomic sequence of the Chinese hamster ovary (CHO)-K1 cell line.</title>
        <authorList>
            <person name="Xu X."/>
            <person name="Nagarajan H."/>
            <person name="Lewis N.E."/>
            <person name="Pan S."/>
            <person name="Cai Z."/>
            <person name="Liu X."/>
            <person name="Chen W."/>
            <person name="Xie M."/>
            <person name="Wang W."/>
            <person name="Hammond S."/>
            <person name="Andersen M.R."/>
            <person name="Neff N."/>
            <person name="Passarelli B."/>
            <person name="Koh W."/>
            <person name="Fan H.C."/>
            <person name="Wang J."/>
            <person name="Gui Y."/>
            <person name="Lee K.H."/>
            <person name="Betenbaugh M.J."/>
            <person name="Quake S.R."/>
            <person name="Famili I."/>
            <person name="Palsson B.O."/>
            <person name="Wang J."/>
        </authorList>
    </citation>
    <scope>NUCLEOTIDE SEQUENCE [LARGE SCALE GENOMIC DNA]</scope>
    <source>
        <strain evidence="3">CHO K1 cell line</strain>
    </source>
</reference>
<dbReference type="AlphaFoldDB" id="G3H8E6"/>
<proteinExistence type="predicted"/>
<sequence>MGLLQKSTSGFGVLSVSGRKRVPYPPTRIRAFIAPAGDRSGSLAPKHPQAARPTPAAHSRRRALPRVLRQPD</sequence>
<dbReference type="Proteomes" id="UP000001075">
    <property type="component" value="Unassembled WGS sequence"/>
</dbReference>
<dbReference type="EMBL" id="JH000209">
    <property type="protein sequence ID" value="EGW08928.1"/>
    <property type="molecule type" value="Genomic_DNA"/>
</dbReference>
<protein>
    <submittedName>
        <fullName evidence="2">Uncharacterized protein</fullName>
    </submittedName>
</protein>
<feature type="region of interest" description="Disordered" evidence="1">
    <location>
        <begin position="35"/>
        <end position="72"/>
    </location>
</feature>